<dbReference type="PIRSF" id="PIRSF006060">
    <property type="entry name" value="AA_transporter"/>
    <property type="match status" value="1"/>
</dbReference>
<evidence type="ECO:0000313" key="10">
    <source>
        <dbReference type="Proteomes" id="UP000184499"/>
    </source>
</evidence>
<dbReference type="RefSeq" id="XP_067473011.1">
    <property type="nucleotide sequence ID" value="XM_067619093.1"/>
</dbReference>
<protein>
    <recommendedName>
        <fullName evidence="8">Amino acid permease/ SLC12A domain-containing protein</fullName>
    </recommendedName>
</protein>
<dbReference type="AlphaFoldDB" id="A0A1L9U260"/>
<feature type="transmembrane region" description="Helical" evidence="7">
    <location>
        <begin position="84"/>
        <end position="106"/>
    </location>
</feature>
<gene>
    <name evidence="9" type="ORF">ASPBRDRAFT_139443</name>
</gene>
<keyword evidence="2" id="KW-0813">Transport</keyword>
<keyword evidence="5 7" id="KW-1133">Transmembrane helix</keyword>
<sequence>MEGEIEELDHGADTQLHRTLGTRHLTMVALGSAIGMGMWLGTSTSLVKGGPAALFIGFLLASSLVWAINQAIGEMAVLYPLPSAFVQWTSIVISPAAGFALGWGYWMAYWISMANELQAVVTILNYWTDTVPTAAWISIFWVVIILINVWAVRFFAEVEVVSSTIKFSWMIIVIISFLAAPQGDAIGFRYWKENPFTNGFKGFLSVLPTCVFAMAGMENTAFVAHEVVNPRRSMPRAISSIWLRLGVFYIVGSLMITVVVSPRDPNLFGHEGSDGSPFVVAFKNAGLPSMAHITNAVIFISVISTASVTAYGGSRTIVGLAHIHMAPSVSVQLAFPSRRLIYRNTIVLKPAE</sequence>
<feature type="transmembrane region" description="Helical" evidence="7">
    <location>
        <begin position="203"/>
        <end position="229"/>
    </location>
</feature>
<accession>A0A1L9U260</accession>
<dbReference type="InterPro" id="IPR004840">
    <property type="entry name" value="Amino_acid_permease_CS"/>
</dbReference>
<feature type="transmembrane region" description="Helical" evidence="7">
    <location>
        <begin position="167"/>
        <end position="191"/>
    </location>
</feature>
<evidence type="ECO:0000256" key="5">
    <source>
        <dbReference type="ARBA" id="ARBA00022989"/>
    </source>
</evidence>
<dbReference type="PROSITE" id="PS00218">
    <property type="entry name" value="AMINO_ACID_PERMEASE_1"/>
    <property type="match status" value="1"/>
</dbReference>
<dbReference type="OMA" id="MAGMENT"/>
<comment type="subcellular location">
    <subcellularLocation>
        <location evidence="1">Membrane</location>
        <topology evidence="1">Multi-pass membrane protein</topology>
    </subcellularLocation>
</comment>
<keyword evidence="4" id="KW-0029">Amino-acid transport</keyword>
<dbReference type="GO" id="GO:0015171">
    <property type="term" value="F:amino acid transmembrane transporter activity"/>
    <property type="evidence" value="ECO:0007669"/>
    <property type="project" value="TreeGrafter"/>
</dbReference>
<evidence type="ECO:0000256" key="7">
    <source>
        <dbReference type="SAM" id="Phobius"/>
    </source>
</evidence>
<feature type="transmembrane region" description="Helical" evidence="7">
    <location>
        <begin position="293"/>
        <end position="313"/>
    </location>
</feature>
<name>A0A1L9U260_ASPBC</name>
<feature type="domain" description="Amino acid permease/ SLC12A" evidence="8">
    <location>
        <begin position="24"/>
        <end position="329"/>
    </location>
</feature>
<keyword evidence="10" id="KW-1185">Reference proteome</keyword>
<evidence type="ECO:0000256" key="1">
    <source>
        <dbReference type="ARBA" id="ARBA00004141"/>
    </source>
</evidence>
<proteinExistence type="predicted"/>
<dbReference type="InterPro" id="IPR050524">
    <property type="entry name" value="APC_YAT"/>
</dbReference>
<dbReference type="VEuPathDB" id="FungiDB:ASPBRDRAFT_139443"/>
<dbReference type="GeneID" id="93571581"/>
<dbReference type="InterPro" id="IPR004841">
    <property type="entry name" value="AA-permease/SLC12A_dom"/>
</dbReference>
<keyword evidence="3 7" id="KW-0812">Transmembrane</keyword>
<evidence type="ECO:0000256" key="2">
    <source>
        <dbReference type="ARBA" id="ARBA00022448"/>
    </source>
</evidence>
<evidence type="ECO:0000256" key="6">
    <source>
        <dbReference type="ARBA" id="ARBA00023136"/>
    </source>
</evidence>
<evidence type="ECO:0000256" key="4">
    <source>
        <dbReference type="ARBA" id="ARBA00022970"/>
    </source>
</evidence>
<dbReference type="EMBL" id="KV878708">
    <property type="protein sequence ID" value="OJJ65760.1"/>
    <property type="molecule type" value="Genomic_DNA"/>
</dbReference>
<feature type="transmembrane region" description="Helical" evidence="7">
    <location>
        <begin position="241"/>
        <end position="260"/>
    </location>
</feature>
<evidence type="ECO:0000313" key="9">
    <source>
        <dbReference type="EMBL" id="OJJ65760.1"/>
    </source>
</evidence>
<dbReference type="Proteomes" id="UP000184499">
    <property type="component" value="Unassembled WGS sequence"/>
</dbReference>
<organism evidence="9 10">
    <name type="scientific">Aspergillus brasiliensis (strain CBS 101740 / IMI 381727 / IBT 21946)</name>
    <dbReference type="NCBI Taxonomy" id="767769"/>
    <lineage>
        <taxon>Eukaryota</taxon>
        <taxon>Fungi</taxon>
        <taxon>Dikarya</taxon>
        <taxon>Ascomycota</taxon>
        <taxon>Pezizomycotina</taxon>
        <taxon>Eurotiomycetes</taxon>
        <taxon>Eurotiomycetidae</taxon>
        <taxon>Eurotiales</taxon>
        <taxon>Aspergillaceae</taxon>
        <taxon>Aspergillus</taxon>
        <taxon>Aspergillus subgen. Circumdati</taxon>
    </lineage>
</organism>
<keyword evidence="6 7" id="KW-0472">Membrane</keyword>
<dbReference type="STRING" id="767769.A0A1L9U260"/>
<dbReference type="Gene3D" id="1.20.1740.10">
    <property type="entry name" value="Amino acid/polyamine transporter I"/>
    <property type="match status" value="1"/>
</dbReference>
<dbReference type="OrthoDB" id="3900342at2759"/>
<feature type="transmembrane region" description="Helical" evidence="7">
    <location>
        <begin position="52"/>
        <end position="72"/>
    </location>
</feature>
<reference evidence="10" key="1">
    <citation type="journal article" date="2017" name="Genome Biol.">
        <title>Comparative genomics reveals high biological diversity and specific adaptations in the industrially and medically important fungal genus Aspergillus.</title>
        <authorList>
            <person name="de Vries R.P."/>
            <person name="Riley R."/>
            <person name="Wiebenga A."/>
            <person name="Aguilar-Osorio G."/>
            <person name="Amillis S."/>
            <person name="Uchima C.A."/>
            <person name="Anderluh G."/>
            <person name="Asadollahi M."/>
            <person name="Askin M."/>
            <person name="Barry K."/>
            <person name="Battaglia E."/>
            <person name="Bayram O."/>
            <person name="Benocci T."/>
            <person name="Braus-Stromeyer S.A."/>
            <person name="Caldana C."/>
            <person name="Canovas D."/>
            <person name="Cerqueira G.C."/>
            <person name="Chen F."/>
            <person name="Chen W."/>
            <person name="Choi C."/>
            <person name="Clum A."/>
            <person name="Dos Santos R.A."/>
            <person name="Damasio A.R."/>
            <person name="Diallinas G."/>
            <person name="Emri T."/>
            <person name="Fekete E."/>
            <person name="Flipphi M."/>
            <person name="Freyberg S."/>
            <person name="Gallo A."/>
            <person name="Gournas C."/>
            <person name="Habgood R."/>
            <person name="Hainaut M."/>
            <person name="Harispe M.L."/>
            <person name="Henrissat B."/>
            <person name="Hilden K.S."/>
            <person name="Hope R."/>
            <person name="Hossain A."/>
            <person name="Karabika E."/>
            <person name="Karaffa L."/>
            <person name="Karanyi Z."/>
            <person name="Krasevec N."/>
            <person name="Kuo A."/>
            <person name="Kusch H."/>
            <person name="LaButti K."/>
            <person name="Lagendijk E.L."/>
            <person name="Lapidus A."/>
            <person name="Levasseur A."/>
            <person name="Lindquist E."/>
            <person name="Lipzen A."/>
            <person name="Logrieco A.F."/>
            <person name="MacCabe A."/>
            <person name="Maekelae M.R."/>
            <person name="Malavazi I."/>
            <person name="Melin P."/>
            <person name="Meyer V."/>
            <person name="Mielnichuk N."/>
            <person name="Miskei M."/>
            <person name="Molnar A.P."/>
            <person name="Mule G."/>
            <person name="Ngan C.Y."/>
            <person name="Orejas M."/>
            <person name="Orosz E."/>
            <person name="Ouedraogo J.P."/>
            <person name="Overkamp K.M."/>
            <person name="Park H.-S."/>
            <person name="Perrone G."/>
            <person name="Piumi F."/>
            <person name="Punt P.J."/>
            <person name="Ram A.F."/>
            <person name="Ramon A."/>
            <person name="Rauscher S."/>
            <person name="Record E."/>
            <person name="Riano-Pachon D.M."/>
            <person name="Robert V."/>
            <person name="Roehrig J."/>
            <person name="Ruller R."/>
            <person name="Salamov A."/>
            <person name="Salih N.S."/>
            <person name="Samson R.A."/>
            <person name="Sandor E."/>
            <person name="Sanguinetti M."/>
            <person name="Schuetze T."/>
            <person name="Sepcic K."/>
            <person name="Shelest E."/>
            <person name="Sherlock G."/>
            <person name="Sophianopoulou V."/>
            <person name="Squina F.M."/>
            <person name="Sun H."/>
            <person name="Susca A."/>
            <person name="Todd R.B."/>
            <person name="Tsang A."/>
            <person name="Unkles S.E."/>
            <person name="van de Wiele N."/>
            <person name="van Rossen-Uffink D."/>
            <person name="Oliveira J.V."/>
            <person name="Vesth T.C."/>
            <person name="Visser J."/>
            <person name="Yu J.-H."/>
            <person name="Zhou M."/>
            <person name="Andersen M.R."/>
            <person name="Archer D.B."/>
            <person name="Baker S.E."/>
            <person name="Benoit I."/>
            <person name="Brakhage A.A."/>
            <person name="Braus G.H."/>
            <person name="Fischer R."/>
            <person name="Frisvad J.C."/>
            <person name="Goldman G.H."/>
            <person name="Houbraken J."/>
            <person name="Oakley B."/>
            <person name="Pocsi I."/>
            <person name="Scazzocchio C."/>
            <person name="Seiboth B."/>
            <person name="vanKuyk P.A."/>
            <person name="Wortman J."/>
            <person name="Dyer P.S."/>
            <person name="Grigoriev I.V."/>
        </authorList>
    </citation>
    <scope>NUCLEOTIDE SEQUENCE [LARGE SCALE GENOMIC DNA]</scope>
    <source>
        <strain evidence="10">CBS 101740 / IMI 381727 / IBT 21946</strain>
    </source>
</reference>
<evidence type="ECO:0000256" key="3">
    <source>
        <dbReference type="ARBA" id="ARBA00022692"/>
    </source>
</evidence>
<feature type="transmembrane region" description="Helical" evidence="7">
    <location>
        <begin position="134"/>
        <end position="155"/>
    </location>
</feature>
<dbReference type="GO" id="GO:0016020">
    <property type="term" value="C:membrane"/>
    <property type="evidence" value="ECO:0007669"/>
    <property type="project" value="UniProtKB-SubCell"/>
</dbReference>
<evidence type="ECO:0000259" key="8">
    <source>
        <dbReference type="Pfam" id="PF00324"/>
    </source>
</evidence>
<dbReference type="Pfam" id="PF00324">
    <property type="entry name" value="AA_permease"/>
    <property type="match status" value="1"/>
</dbReference>
<dbReference type="PANTHER" id="PTHR43341">
    <property type="entry name" value="AMINO ACID PERMEASE"/>
    <property type="match status" value="1"/>
</dbReference>
<dbReference type="PANTHER" id="PTHR43341:SF37">
    <property type="entry name" value="AMINO ACID TRANSPORTER (EUROFUNG)"/>
    <property type="match status" value="1"/>
</dbReference>
<feature type="transmembrane region" description="Helical" evidence="7">
    <location>
        <begin position="25"/>
        <end position="46"/>
    </location>
</feature>